<evidence type="ECO:0000313" key="1">
    <source>
        <dbReference type="EMBL" id="TMJ02494.1"/>
    </source>
</evidence>
<protein>
    <submittedName>
        <fullName evidence="1">Uncharacterized protein</fullName>
    </submittedName>
</protein>
<sequence>MSTAGAIQPFEFVGCLELREMLGRAAWDERELLAGIEDVPAGSISYHTRSYFLRSRYLAAPYPNDFATWAAIQVRDRVLGERLAVIDLFDFADVEQLRGELVSIIDHHLTTLQTVPRVDYGEPFHFMRSTLIEVPTGIVARNLREFRDALERVDTSAIYFHFYEAGRRSAADPLAWLETEVGLADVAARLRRLNPYVTSLAGMRAQLLTACDAVMGGSAQ</sequence>
<organism evidence="1 2">
    <name type="scientific">Candidatus Segetimicrobium genomatis</name>
    <dbReference type="NCBI Taxonomy" id="2569760"/>
    <lineage>
        <taxon>Bacteria</taxon>
        <taxon>Bacillati</taxon>
        <taxon>Candidatus Sysuimicrobiota</taxon>
        <taxon>Candidatus Sysuimicrobiia</taxon>
        <taxon>Candidatus Sysuimicrobiales</taxon>
        <taxon>Candidatus Segetimicrobiaceae</taxon>
        <taxon>Candidatus Segetimicrobium</taxon>
    </lineage>
</organism>
<dbReference type="InterPro" id="IPR044036">
    <property type="entry name" value="DUF5752"/>
</dbReference>
<accession>A0A537L3B5</accession>
<comment type="caution">
    <text evidence="1">The sequence shown here is derived from an EMBL/GenBank/DDBJ whole genome shotgun (WGS) entry which is preliminary data.</text>
</comment>
<evidence type="ECO:0000313" key="2">
    <source>
        <dbReference type="Proteomes" id="UP000318661"/>
    </source>
</evidence>
<reference evidence="1 2" key="1">
    <citation type="journal article" date="2019" name="Nat. Microbiol.">
        <title>Mediterranean grassland soil C-N compound turnover is dependent on rainfall and depth, and is mediated by genomically divergent microorganisms.</title>
        <authorList>
            <person name="Diamond S."/>
            <person name="Andeer P.F."/>
            <person name="Li Z."/>
            <person name="Crits-Christoph A."/>
            <person name="Burstein D."/>
            <person name="Anantharaman K."/>
            <person name="Lane K.R."/>
            <person name="Thomas B.C."/>
            <person name="Pan C."/>
            <person name="Northen T.R."/>
            <person name="Banfield J.F."/>
        </authorList>
    </citation>
    <scope>NUCLEOTIDE SEQUENCE [LARGE SCALE GENOMIC DNA]</scope>
    <source>
        <strain evidence="1">NP_2</strain>
    </source>
</reference>
<gene>
    <name evidence="1" type="ORF">E6G99_12105</name>
</gene>
<dbReference type="EMBL" id="VBAJ01000301">
    <property type="protein sequence ID" value="TMJ02494.1"/>
    <property type="molecule type" value="Genomic_DNA"/>
</dbReference>
<dbReference type="Pfam" id="PF19027">
    <property type="entry name" value="DUF5752"/>
    <property type="match status" value="1"/>
</dbReference>
<dbReference type="AlphaFoldDB" id="A0A537L3B5"/>
<name>A0A537L3B5_9BACT</name>
<dbReference type="Proteomes" id="UP000318661">
    <property type="component" value="Unassembled WGS sequence"/>
</dbReference>
<proteinExistence type="predicted"/>